<feature type="coiled-coil region" evidence="4">
    <location>
        <begin position="31"/>
        <end position="114"/>
    </location>
</feature>
<evidence type="ECO:0000256" key="1">
    <source>
        <dbReference type="ARBA" id="ARBA00004177"/>
    </source>
</evidence>
<protein>
    <submittedName>
        <fullName evidence="6">Oidioi.mRNA.OKI2018_I69.chr2.g8053.t1.cds</fullName>
    </submittedName>
</protein>
<keyword evidence="7" id="KW-1185">Reference proteome</keyword>
<feature type="region of interest" description="Disordered" evidence="5">
    <location>
        <begin position="140"/>
        <end position="188"/>
    </location>
</feature>
<evidence type="ECO:0000256" key="4">
    <source>
        <dbReference type="SAM" id="Coils"/>
    </source>
</evidence>
<accession>A0ABN7TCR6</accession>
<evidence type="ECO:0000313" key="7">
    <source>
        <dbReference type="Proteomes" id="UP001158576"/>
    </source>
</evidence>
<evidence type="ECO:0000256" key="2">
    <source>
        <dbReference type="ARBA" id="ARBA00006190"/>
    </source>
</evidence>
<reference evidence="6 7" key="1">
    <citation type="submission" date="2021-04" db="EMBL/GenBank/DDBJ databases">
        <authorList>
            <person name="Bliznina A."/>
        </authorList>
    </citation>
    <scope>NUCLEOTIDE SEQUENCE [LARGE SCALE GENOMIC DNA]</scope>
</reference>
<keyword evidence="3" id="KW-0967">Endosome</keyword>
<feature type="compositionally biased region" description="Low complexity" evidence="5">
    <location>
        <begin position="156"/>
        <end position="172"/>
    </location>
</feature>
<proteinExistence type="inferred from homology"/>
<gene>
    <name evidence="6" type="ORF">OKIOD_LOCUS16818</name>
</gene>
<dbReference type="Gene3D" id="1.10.287.1060">
    <property type="entry name" value="ESAT-6-like"/>
    <property type="match status" value="1"/>
</dbReference>
<evidence type="ECO:0000256" key="3">
    <source>
        <dbReference type="ARBA" id="ARBA00022753"/>
    </source>
</evidence>
<keyword evidence="4" id="KW-0175">Coiled coil</keyword>
<dbReference type="EMBL" id="OU015567">
    <property type="protein sequence ID" value="CAG5113965.1"/>
    <property type="molecule type" value="Genomic_DNA"/>
</dbReference>
<dbReference type="PANTHER" id="PTHR22761:SF10">
    <property type="entry name" value="GH13992P"/>
    <property type="match status" value="1"/>
</dbReference>
<comment type="similarity">
    <text evidence="2">Belongs to the SNF7 family.</text>
</comment>
<sequence length="188" mass="20857">MLNKKSEFLETKIAAELASAKKHGTKNKRQALNALKRKKRLEKQQEQIDNTLTTIEFQREALENAQSNANILENMNVAAKAMKNAANGMSVDKVDDMMDEIQEASDVAQEISDAISRPMGFNSELDDDDLLAELEELEQEELDSEMLNIPSTSQEPTLNLPAAPTKAPAAPAKEVDDDLADLEQWMAN</sequence>
<comment type="subcellular location">
    <subcellularLocation>
        <location evidence="1">Endosome</location>
    </subcellularLocation>
</comment>
<dbReference type="InterPro" id="IPR005024">
    <property type="entry name" value="Snf7_fam"/>
</dbReference>
<evidence type="ECO:0000256" key="5">
    <source>
        <dbReference type="SAM" id="MobiDB-lite"/>
    </source>
</evidence>
<dbReference type="PANTHER" id="PTHR22761">
    <property type="entry name" value="CHARGED MULTIVESICULAR BODY PROTEIN"/>
    <property type="match status" value="1"/>
</dbReference>
<dbReference type="Pfam" id="PF03357">
    <property type="entry name" value="Snf7"/>
    <property type="match status" value="1"/>
</dbReference>
<evidence type="ECO:0000313" key="6">
    <source>
        <dbReference type="EMBL" id="CAG5113965.1"/>
    </source>
</evidence>
<dbReference type="Gene3D" id="6.10.250.1710">
    <property type="match status" value="1"/>
</dbReference>
<organism evidence="6 7">
    <name type="scientific">Oikopleura dioica</name>
    <name type="common">Tunicate</name>
    <dbReference type="NCBI Taxonomy" id="34765"/>
    <lineage>
        <taxon>Eukaryota</taxon>
        <taxon>Metazoa</taxon>
        <taxon>Chordata</taxon>
        <taxon>Tunicata</taxon>
        <taxon>Appendicularia</taxon>
        <taxon>Copelata</taxon>
        <taxon>Oikopleuridae</taxon>
        <taxon>Oikopleura</taxon>
    </lineage>
</organism>
<name>A0ABN7TCR6_OIKDI</name>
<dbReference type="Proteomes" id="UP001158576">
    <property type="component" value="Chromosome 2"/>
</dbReference>